<feature type="domain" description="Integrator complex subunit 1 R3" evidence="1">
    <location>
        <begin position="683"/>
        <end position="823"/>
    </location>
</feature>
<dbReference type="WBParaSite" id="PSU_v2.g12198.t1">
    <property type="protein sequence ID" value="PSU_v2.g12198.t1"/>
    <property type="gene ID" value="PSU_v2.g12198"/>
</dbReference>
<proteinExistence type="predicted"/>
<name>A0A914Y089_9BILA</name>
<dbReference type="PANTHER" id="PTHR21224">
    <property type="entry name" value="INTEGRATOR COMPLEX SUBUNIT 1"/>
    <property type="match status" value="1"/>
</dbReference>
<evidence type="ECO:0000259" key="1">
    <source>
        <dbReference type="Pfam" id="PF22927"/>
    </source>
</evidence>
<sequence>MAIQILIGDITTEEHPINAFSNLPLFNSLSDRICRELSYSVTIESDMKLVMDNISFIAKHMKSGDIHLIALRLTKIVERVGGKSEDHKKVHHALLEFFASYLKSLLSHTAAAEIPKEENDSINEILAVKIPKHSEQFNISSKVLTGMMTLLCESSGATEESNNNRELLLNTWFGTDKNQKPSVRRCSDNAEVNILPDYLKRRMLASIDERIVNAALLGMTVECALDFLQSSAITPFAYSKLLSLVNANKPARGNLRAIATFVRAYKLKGAQGADEFLSYVDEVEGSSSNEQMAFSQQPSFTLDPPPSIQHSLATPEITSSKTIKSFETSKNILSYLEDIKKSNINQLIHDPNWYNFTKVLKQKEKALIVAKFLKSFEISEELLKLILLSFMDGYRIDNITFEPILEDLAETFKAKPNISDLLMNFAQKDVEMDEGKEDIRKLSADEILTRLGRTNEDTPQSEITRLLLRYRILCPEIIESNLSEAEFKRKVLKIFTANVPLMVKLIEELATSEIRQTTRKILNVLLEAYIQSIVPSLVINFVVKCIKTIDPYLQIIPTTSQTIVLIDYVIADMSSFDQSTISILPEFFNVLEALNSKYGMSEFQKVLQNISERIEISLKPPMDEPHLLVLNRLVEELGNVFYGCREVVEQFQKDSSNFTSKTYQPKSMISANLESYFAVIEIFAATESTEQPRIDSAIENLKRMSKNVPKVVAGHLQVITDRIVPILAMTDKKHRDNQHIKLLEIGLEIVMETVPFSFQNSKSLNLLLRPYLEFFYGRITYSQRFERTFELLVECCLGYIMHSPKIGKEFLKNESEFFKAMKGCFKIDELSVLIRQIDDLIMVK</sequence>
<dbReference type="InterPro" id="IPR053966">
    <property type="entry name" value="INTS1_INTS2-bd"/>
</dbReference>
<protein>
    <submittedName>
        <fullName evidence="4">Uncharacterized protein</fullName>
    </submittedName>
</protein>
<dbReference type="GO" id="GO:0034474">
    <property type="term" value="P:U2 snRNA 3'-end processing"/>
    <property type="evidence" value="ECO:0007669"/>
    <property type="project" value="InterPro"/>
</dbReference>
<feature type="domain" description="Integrator complex subunit 1 INTS2-binding" evidence="2">
    <location>
        <begin position="17"/>
        <end position="245"/>
    </location>
</feature>
<dbReference type="Proteomes" id="UP000887577">
    <property type="component" value="Unplaced"/>
</dbReference>
<keyword evidence="3" id="KW-1185">Reference proteome</keyword>
<dbReference type="PANTHER" id="PTHR21224:SF1">
    <property type="entry name" value="INTEGRATOR COMPLEX SUBUNIT 1"/>
    <property type="match status" value="1"/>
</dbReference>
<evidence type="ECO:0000313" key="3">
    <source>
        <dbReference type="Proteomes" id="UP000887577"/>
    </source>
</evidence>
<dbReference type="InterPro" id="IPR053964">
    <property type="entry name" value="INT1_R3"/>
</dbReference>
<dbReference type="Pfam" id="PF22927">
    <property type="entry name" value="INT1_R3"/>
    <property type="match status" value="1"/>
</dbReference>
<accession>A0A914Y089</accession>
<organism evidence="3 4">
    <name type="scientific">Panagrolaimus superbus</name>
    <dbReference type="NCBI Taxonomy" id="310955"/>
    <lineage>
        <taxon>Eukaryota</taxon>
        <taxon>Metazoa</taxon>
        <taxon>Ecdysozoa</taxon>
        <taxon>Nematoda</taxon>
        <taxon>Chromadorea</taxon>
        <taxon>Rhabditida</taxon>
        <taxon>Tylenchina</taxon>
        <taxon>Panagrolaimomorpha</taxon>
        <taxon>Panagrolaimoidea</taxon>
        <taxon>Panagrolaimidae</taxon>
        <taxon>Panagrolaimus</taxon>
    </lineage>
</organism>
<dbReference type="Pfam" id="PF22929">
    <property type="entry name" value="INTS1_INTS2-bd"/>
    <property type="match status" value="1"/>
</dbReference>
<dbReference type="AlphaFoldDB" id="A0A914Y089"/>
<reference evidence="4" key="1">
    <citation type="submission" date="2022-11" db="UniProtKB">
        <authorList>
            <consortium name="WormBaseParasite"/>
        </authorList>
    </citation>
    <scope>IDENTIFICATION</scope>
</reference>
<evidence type="ECO:0000313" key="4">
    <source>
        <dbReference type="WBParaSite" id="PSU_v2.g12198.t1"/>
    </source>
</evidence>
<evidence type="ECO:0000259" key="2">
    <source>
        <dbReference type="Pfam" id="PF22929"/>
    </source>
</evidence>
<dbReference type="InterPro" id="IPR038902">
    <property type="entry name" value="INTS1"/>
</dbReference>
<dbReference type="GO" id="GO:0032039">
    <property type="term" value="C:integrator complex"/>
    <property type="evidence" value="ECO:0007669"/>
    <property type="project" value="InterPro"/>
</dbReference>